<dbReference type="InterPro" id="IPR043502">
    <property type="entry name" value="DNA/RNA_pol_sf"/>
</dbReference>
<keyword evidence="4" id="KW-1185">Reference proteome</keyword>
<dbReference type="Gene3D" id="3.30.70.370">
    <property type="match status" value="1"/>
</dbReference>
<protein>
    <submittedName>
        <fullName evidence="3">DNA polymerase theta (Polymerase domain only)</fullName>
    </submittedName>
</protein>
<dbReference type="Proteomes" id="UP001430356">
    <property type="component" value="Unassembled WGS sequence"/>
</dbReference>
<dbReference type="PANTHER" id="PTHR10133">
    <property type="entry name" value="DNA POLYMERASE I"/>
    <property type="match status" value="1"/>
</dbReference>
<proteinExistence type="predicted"/>
<dbReference type="GO" id="GO:0006302">
    <property type="term" value="P:double-strand break repair"/>
    <property type="evidence" value="ECO:0007669"/>
    <property type="project" value="TreeGrafter"/>
</dbReference>
<feature type="region of interest" description="Disordered" evidence="1">
    <location>
        <begin position="45"/>
        <end position="64"/>
    </location>
</feature>
<name>A0AAW0EKJ7_9TRYP</name>
<feature type="region of interest" description="Disordered" evidence="1">
    <location>
        <begin position="448"/>
        <end position="491"/>
    </location>
</feature>
<dbReference type="SMART" id="SM00482">
    <property type="entry name" value="POLAc"/>
    <property type="match status" value="1"/>
</dbReference>
<feature type="region of interest" description="Disordered" evidence="1">
    <location>
        <begin position="903"/>
        <end position="929"/>
    </location>
</feature>
<feature type="compositionally biased region" description="Basic and acidic residues" evidence="1">
    <location>
        <begin position="448"/>
        <end position="465"/>
    </location>
</feature>
<feature type="compositionally biased region" description="Low complexity" evidence="1">
    <location>
        <begin position="903"/>
        <end position="918"/>
    </location>
</feature>
<evidence type="ECO:0000313" key="4">
    <source>
        <dbReference type="Proteomes" id="UP001430356"/>
    </source>
</evidence>
<dbReference type="Gene3D" id="1.10.150.20">
    <property type="entry name" value="5' to 3' exonuclease, C-terminal subdomain"/>
    <property type="match status" value="1"/>
</dbReference>
<dbReference type="InterPro" id="IPR001098">
    <property type="entry name" value="DNA-dir_DNA_pol_A_palm_dom"/>
</dbReference>
<sequence>MLPTARPTPSPVRAAAAAPEGRPHHEAALLFWLQAACGARPASASLVAGGASSPSTDAADAVAAPQEAIVKTSASRDSSPAPSPPPPRQDGEDAEAPPAPEPPYVATVESAVAAATAADADAAPVAQSPPTHAADAARPRCRLRVVDAMPLFDAILTGRLGPIAVDVQLHGHTRLLHHPQQFEAALQAYEVQSVSAAREALSCVQPFFMLCRTAEQLTNAGTACDTASLPSAPVLYTMDPSNHYPVLPLLAQLLRSTHVMKLLLHSRLLYRLLFLFLGTDRVEANNVVDVPTCTELGQQLRPSVASLLCSTAQKQQPHSQQQPVECLSDIAAALPEDARRLLDHEARSLAQPPQTASKQQYHEQELADGTPPSSAAPRLVDSDDDDDDGAGSSSEDEWRAADNNGGSGSGGGGGGDGGRSASTLALEGEAADAVQLLRRLQPLAEQPLHHSRADDGHAHVHEAGVKRRAQQQQQQQRRHRRIEGRVPPPGRSAIRADVVTLADVHRGLRAVTLLYHHVLAVLVDPHEPAATTASGDAAPRRNFGPSELAALRTHTLFLCELMSYHGLLLNDSATHAVLEELEAQRAAIADVGRRAAAALHAGAAGGVEDWTAELVQQSLARLPLGGRPTPQPNAVGVDLLRYLAREAKCCSGAEADALSLGCQLVCAWMAYADRVAMTNRLRDMACKVGDRVRVRVLERPRDAVDASSSVSARVCYSVHPKWELHNTSTGRVFSALPNVQNLSKLPPHTTFAVHALHTTHDGGAAPTTDDVDRWLALAEAGAAASSPTATRPLLLPEHPQWTLRHLYRAPPGCVLLAFDYNQLELRLLAHLSGDAALQAHLSANVDVLALVTATVLHLPSAAHVQAQQRQAVKVIVYGLLYGMGPELMDLRLEKLRGESAAAAHDAAGADPGARAGSAEVRDTAAPAPAPAPLSARDLLARFYYAYPRIKSYLHNTRQEALHNFTVATLSGVKSLASEADAGRRKQRAVALAVQGGAADVLQSAMSCVHRQRHTLLPFLPAAPLALVMSVHDELVYAVPRVAVDEVARGVQRVLEDQTRVLHLSVPLPVSVKLGPTLGDLTDYRPDGS</sequence>
<dbReference type="PANTHER" id="PTHR10133:SF62">
    <property type="entry name" value="DNA POLYMERASE THETA"/>
    <property type="match status" value="1"/>
</dbReference>
<reference evidence="3 4" key="1">
    <citation type="journal article" date="2021" name="MBio">
        <title>A New Model Trypanosomatid, Novymonas esmeraldas: Genomic Perception of Its 'Candidatus Pandoraea novymonadis' Endosymbiont.</title>
        <authorList>
            <person name="Zakharova A."/>
            <person name="Saura A."/>
            <person name="Butenko A."/>
            <person name="Podesvova L."/>
            <person name="Warmusova S."/>
            <person name="Kostygov A.Y."/>
            <person name="Nenarokova A."/>
            <person name="Lukes J."/>
            <person name="Opperdoes F.R."/>
            <person name="Yurchenko V."/>
        </authorList>
    </citation>
    <scope>NUCLEOTIDE SEQUENCE [LARGE SCALE GENOMIC DNA]</scope>
    <source>
        <strain evidence="3 4">E262AT.01</strain>
    </source>
</reference>
<comment type="caution">
    <text evidence="3">The sequence shown here is derived from an EMBL/GenBank/DDBJ whole genome shotgun (WGS) entry which is preliminary data.</text>
</comment>
<dbReference type="GO" id="GO:0003677">
    <property type="term" value="F:DNA binding"/>
    <property type="evidence" value="ECO:0007669"/>
    <property type="project" value="InterPro"/>
</dbReference>
<dbReference type="EMBL" id="JAECZO010000032">
    <property type="protein sequence ID" value="KAK7194176.1"/>
    <property type="molecule type" value="Genomic_DNA"/>
</dbReference>
<dbReference type="Pfam" id="PF00476">
    <property type="entry name" value="DNA_pol_A"/>
    <property type="match status" value="2"/>
</dbReference>
<feature type="region of interest" description="Disordered" evidence="1">
    <location>
        <begin position="70"/>
        <end position="103"/>
    </location>
</feature>
<feature type="region of interest" description="Disordered" evidence="1">
    <location>
        <begin position="349"/>
        <end position="422"/>
    </location>
</feature>
<dbReference type="FunFam" id="1.10.150.20:FF:000113">
    <property type="entry name" value="DNA polymerase theta, putative"/>
    <property type="match status" value="1"/>
</dbReference>
<feature type="region of interest" description="Disordered" evidence="1">
    <location>
        <begin position="1"/>
        <end position="20"/>
    </location>
</feature>
<evidence type="ECO:0000256" key="1">
    <source>
        <dbReference type="SAM" id="MobiDB-lite"/>
    </source>
</evidence>
<accession>A0AAW0EKJ7</accession>
<dbReference type="SUPFAM" id="SSF56672">
    <property type="entry name" value="DNA/RNA polymerases"/>
    <property type="match status" value="1"/>
</dbReference>
<dbReference type="InterPro" id="IPR002298">
    <property type="entry name" value="DNA_polymerase_A"/>
</dbReference>
<evidence type="ECO:0000313" key="3">
    <source>
        <dbReference type="EMBL" id="KAK7194176.1"/>
    </source>
</evidence>
<dbReference type="GO" id="GO:0006261">
    <property type="term" value="P:DNA-templated DNA replication"/>
    <property type="evidence" value="ECO:0007669"/>
    <property type="project" value="InterPro"/>
</dbReference>
<feature type="compositionally biased region" description="Gly residues" evidence="1">
    <location>
        <begin position="405"/>
        <end position="418"/>
    </location>
</feature>
<dbReference type="GO" id="GO:0003887">
    <property type="term" value="F:DNA-directed DNA polymerase activity"/>
    <property type="evidence" value="ECO:0007669"/>
    <property type="project" value="InterPro"/>
</dbReference>
<feature type="domain" description="DNA-directed DNA polymerase family A palm" evidence="2">
    <location>
        <begin position="800"/>
        <end position="1042"/>
    </location>
</feature>
<organism evidence="3 4">
    <name type="scientific">Novymonas esmeraldas</name>
    <dbReference type="NCBI Taxonomy" id="1808958"/>
    <lineage>
        <taxon>Eukaryota</taxon>
        <taxon>Discoba</taxon>
        <taxon>Euglenozoa</taxon>
        <taxon>Kinetoplastea</taxon>
        <taxon>Metakinetoplastina</taxon>
        <taxon>Trypanosomatida</taxon>
        <taxon>Trypanosomatidae</taxon>
        <taxon>Novymonas</taxon>
    </lineage>
</organism>
<gene>
    <name evidence="3" type="ORF">NESM_000331500</name>
</gene>
<evidence type="ECO:0000259" key="2">
    <source>
        <dbReference type="SMART" id="SM00482"/>
    </source>
</evidence>
<dbReference type="AlphaFoldDB" id="A0AAW0EKJ7"/>
<feature type="compositionally biased region" description="Pro residues" evidence="1">
    <location>
        <begin position="1"/>
        <end position="10"/>
    </location>
</feature>